<reference evidence="1 2" key="1">
    <citation type="submission" date="2018-02" db="EMBL/GenBank/DDBJ databases">
        <title>Fusarium culmorum secondary metabolites in fungal-bacterial-plant interactions.</title>
        <authorList>
            <person name="Schmidt R."/>
        </authorList>
    </citation>
    <scope>NUCLEOTIDE SEQUENCE [LARGE SCALE GENOMIC DNA]</scope>
    <source>
        <strain evidence="1 2">PV</strain>
    </source>
</reference>
<dbReference type="AlphaFoldDB" id="A0A2T4GWP5"/>
<gene>
    <name evidence="1" type="ORF">FCULG_00005860</name>
</gene>
<protein>
    <recommendedName>
        <fullName evidence="3">F-box domain-containing protein</fullName>
    </recommendedName>
</protein>
<evidence type="ECO:0008006" key="3">
    <source>
        <dbReference type="Google" id="ProtNLM"/>
    </source>
</evidence>
<dbReference type="Proteomes" id="UP000241587">
    <property type="component" value="Unassembled WGS sequence"/>
</dbReference>
<dbReference type="OrthoDB" id="2588098at2759"/>
<accession>A0A2T4GWP5</accession>
<organism evidence="1 2">
    <name type="scientific">Fusarium culmorum</name>
    <dbReference type="NCBI Taxonomy" id="5516"/>
    <lineage>
        <taxon>Eukaryota</taxon>
        <taxon>Fungi</taxon>
        <taxon>Dikarya</taxon>
        <taxon>Ascomycota</taxon>
        <taxon>Pezizomycotina</taxon>
        <taxon>Sordariomycetes</taxon>
        <taxon>Hypocreomycetidae</taxon>
        <taxon>Hypocreales</taxon>
        <taxon>Nectriaceae</taxon>
        <taxon>Fusarium</taxon>
    </lineage>
</organism>
<dbReference type="EMBL" id="PVEM01000006">
    <property type="protein sequence ID" value="PTD07976.1"/>
    <property type="molecule type" value="Genomic_DNA"/>
</dbReference>
<evidence type="ECO:0000313" key="1">
    <source>
        <dbReference type="EMBL" id="PTD07976.1"/>
    </source>
</evidence>
<proteinExistence type="predicted"/>
<evidence type="ECO:0000313" key="2">
    <source>
        <dbReference type="Proteomes" id="UP000241587"/>
    </source>
</evidence>
<comment type="caution">
    <text evidence="1">The sequence shown here is derived from an EMBL/GenBank/DDBJ whole genome shotgun (WGS) entry which is preliminary data.</text>
</comment>
<keyword evidence="2" id="KW-1185">Reference proteome</keyword>
<name>A0A2T4GWP5_FUSCU</name>
<dbReference type="OMA" id="REASHNN"/>
<sequence>MCEGIFGLEFWYISAPLRNERVELKCPGVDIGGLQGFGVDGSKGFCIRNMSFGAFNLLHRPPAGLLDQALMKRNRLAPLSPIEKLPLELMSSIYLYLHPTDCIALGLCSQTLWIRAMAFIRHSRRSSTWVDTPIFIASGKQLLALREASHNNESELQDPQDGTQNVVHMLVEPHNPHLFNVLKQARNRNQLRDYASLNSSGMNPPYFQELVRLSPTSGISKGFHRLMEACLFPEESGGQGQWCLRDFTTNEYIRMEPVRDRSISEHPTISLTRNPWMTLDILLVWLITWEAGRNRSPENVPREILRDQITKIMSNRGASVTVSDVTQIRSYFTDMSSGRWAGHSLDFVQLVHNKMENGWTDITGEIQDASQRWFVAIYYDAVRLGQTKYVEYWRRFAIGQMNK</sequence>